<reference evidence="13" key="1">
    <citation type="submission" date="2022-08" db="EMBL/GenBank/DDBJ databases">
        <authorList>
            <person name="Gutierrez-Valencia J."/>
        </authorList>
    </citation>
    <scope>NUCLEOTIDE SEQUENCE</scope>
</reference>
<evidence type="ECO:0000256" key="9">
    <source>
        <dbReference type="ARBA" id="ARBA00033417"/>
    </source>
</evidence>
<evidence type="ECO:0000256" key="10">
    <source>
        <dbReference type="RuleBase" id="RU004335"/>
    </source>
</evidence>
<evidence type="ECO:0000256" key="3">
    <source>
        <dbReference type="ARBA" id="ARBA00012780"/>
    </source>
</evidence>
<dbReference type="EMBL" id="CAMGYJ010000003">
    <property type="protein sequence ID" value="CAI0395172.1"/>
    <property type="molecule type" value="Genomic_DNA"/>
</dbReference>
<gene>
    <name evidence="13" type="ORF">LITE_LOCUS8609</name>
</gene>
<dbReference type="InterPro" id="IPR012946">
    <property type="entry name" value="X8"/>
</dbReference>
<evidence type="ECO:0000256" key="7">
    <source>
        <dbReference type="ARBA" id="ARBA00023295"/>
    </source>
</evidence>
<evidence type="ECO:0000259" key="12">
    <source>
        <dbReference type="SMART" id="SM00768"/>
    </source>
</evidence>
<dbReference type="SMART" id="SM00768">
    <property type="entry name" value="X8"/>
    <property type="match status" value="1"/>
</dbReference>
<protein>
    <recommendedName>
        <fullName evidence="3">glucan endo-1,3-beta-D-glucosidase</fullName>
        <ecNumber evidence="3">3.2.1.39</ecNumber>
    </recommendedName>
    <alternativeName>
        <fullName evidence="8">(1-&gt;3)-beta-glucan endohydrolase</fullName>
    </alternativeName>
    <alternativeName>
        <fullName evidence="9">Beta-1,3-endoglucanase</fullName>
    </alternativeName>
</protein>
<dbReference type="Pfam" id="PF07983">
    <property type="entry name" value="X8"/>
    <property type="match status" value="1"/>
</dbReference>
<keyword evidence="14" id="KW-1185">Reference proteome</keyword>
<comment type="similarity">
    <text evidence="2 10">Belongs to the glycosyl hydrolase 17 family.</text>
</comment>
<feature type="domain" description="X8" evidence="12">
    <location>
        <begin position="237"/>
        <end position="322"/>
    </location>
</feature>
<dbReference type="PROSITE" id="PS00587">
    <property type="entry name" value="GLYCOSYL_HYDROL_F17"/>
    <property type="match status" value="1"/>
</dbReference>
<evidence type="ECO:0000256" key="4">
    <source>
        <dbReference type="ARBA" id="ARBA00022729"/>
    </source>
</evidence>
<comment type="catalytic activity">
    <reaction evidence="1">
        <text>Hydrolysis of (1-&gt;3)-beta-D-glucosidic linkages in (1-&gt;3)-beta-D-glucans.</text>
        <dbReference type="EC" id="3.2.1.39"/>
    </reaction>
</comment>
<evidence type="ECO:0000256" key="11">
    <source>
        <dbReference type="RuleBase" id="RU004336"/>
    </source>
</evidence>
<evidence type="ECO:0000313" key="13">
    <source>
        <dbReference type="EMBL" id="CAI0395172.1"/>
    </source>
</evidence>
<dbReference type="Proteomes" id="UP001154282">
    <property type="component" value="Unassembled WGS sequence"/>
</dbReference>
<name>A0AAV0ICE6_9ROSI</name>
<evidence type="ECO:0000256" key="1">
    <source>
        <dbReference type="ARBA" id="ARBA00000382"/>
    </source>
</evidence>
<dbReference type="SUPFAM" id="SSF51445">
    <property type="entry name" value="(Trans)glycosidases"/>
    <property type="match status" value="1"/>
</dbReference>
<dbReference type="InterPro" id="IPR017853">
    <property type="entry name" value="GH"/>
</dbReference>
<evidence type="ECO:0000256" key="5">
    <source>
        <dbReference type="ARBA" id="ARBA00022801"/>
    </source>
</evidence>
<dbReference type="AlphaFoldDB" id="A0AAV0ICE6"/>
<dbReference type="FunFam" id="1.20.58.1040:FF:000002">
    <property type="entry name" value="Glucan endo-1,3-beta-glucosidase 8"/>
    <property type="match status" value="1"/>
</dbReference>
<proteinExistence type="inferred from homology"/>
<evidence type="ECO:0000256" key="2">
    <source>
        <dbReference type="ARBA" id="ARBA00008773"/>
    </source>
</evidence>
<dbReference type="InterPro" id="IPR044965">
    <property type="entry name" value="Glyco_hydro_17_plant"/>
</dbReference>
<keyword evidence="7 11" id="KW-0326">Glycosidase</keyword>
<dbReference type="Gene3D" id="1.20.58.1040">
    <property type="match status" value="1"/>
</dbReference>
<dbReference type="Gene3D" id="3.20.20.80">
    <property type="entry name" value="Glycosidases"/>
    <property type="match status" value="1"/>
</dbReference>
<organism evidence="13 14">
    <name type="scientific">Linum tenue</name>
    <dbReference type="NCBI Taxonomy" id="586396"/>
    <lineage>
        <taxon>Eukaryota</taxon>
        <taxon>Viridiplantae</taxon>
        <taxon>Streptophyta</taxon>
        <taxon>Embryophyta</taxon>
        <taxon>Tracheophyta</taxon>
        <taxon>Spermatophyta</taxon>
        <taxon>Magnoliopsida</taxon>
        <taxon>eudicotyledons</taxon>
        <taxon>Gunneridae</taxon>
        <taxon>Pentapetalae</taxon>
        <taxon>rosids</taxon>
        <taxon>fabids</taxon>
        <taxon>Malpighiales</taxon>
        <taxon>Linaceae</taxon>
        <taxon>Linum</taxon>
    </lineage>
</organism>
<evidence type="ECO:0000256" key="6">
    <source>
        <dbReference type="ARBA" id="ARBA00023157"/>
    </source>
</evidence>
<dbReference type="GO" id="GO:0042973">
    <property type="term" value="F:glucan endo-1,3-beta-D-glucosidase activity"/>
    <property type="evidence" value="ECO:0007669"/>
    <property type="project" value="UniProtKB-EC"/>
</dbReference>
<keyword evidence="6" id="KW-1015">Disulfide bond</keyword>
<dbReference type="GO" id="GO:0005975">
    <property type="term" value="P:carbohydrate metabolic process"/>
    <property type="evidence" value="ECO:0007669"/>
    <property type="project" value="InterPro"/>
</dbReference>
<evidence type="ECO:0000256" key="8">
    <source>
        <dbReference type="ARBA" id="ARBA00033335"/>
    </source>
</evidence>
<sequence length="363" mass="39800">MGSTLPALQNIQSAISKAGLTSRVKVTTPLNADVYQSLSNRPSDADFRSDIHDLMMSIVKFLSDNGSPFTVNIYPFISLYSDPSFPVEFAFFDTNNTGAAPIDDGGTIYTNVFDANHDTLVRALQKNGYGNLSIIIGEIGWPTDGDRNANLNYAQRFNQGFMTRVNSGQGTPLRPGPVDAYLFSLVDEDAKSIEPGNFERHWGMFYFDGQPKYQLQLGAANSNGLVPAKGVRYLPQKWCVMSQDASLDNPEVAPSVSYACANADCTSLGYGTSCSNLDPKQNISYAYNDYYQQNDQLETACKFPNGLSTVVAQDPSVGECRFRVMIQMDPETWSSESDSTYSINHAPLGSAISIFVVFVLMLI</sequence>
<dbReference type="Pfam" id="PF00332">
    <property type="entry name" value="Glyco_hydro_17"/>
    <property type="match status" value="1"/>
</dbReference>
<evidence type="ECO:0000313" key="14">
    <source>
        <dbReference type="Proteomes" id="UP001154282"/>
    </source>
</evidence>
<dbReference type="InterPro" id="IPR000490">
    <property type="entry name" value="Glyco_hydro_17"/>
</dbReference>
<dbReference type="EC" id="3.2.1.39" evidence="3"/>
<keyword evidence="5 11" id="KW-0378">Hydrolase</keyword>
<accession>A0AAV0ICE6</accession>
<comment type="caution">
    <text evidence="13">The sequence shown here is derived from an EMBL/GenBank/DDBJ whole genome shotgun (WGS) entry which is preliminary data.</text>
</comment>
<dbReference type="PANTHER" id="PTHR32227">
    <property type="entry name" value="GLUCAN ENDO-1,3-BETA-GLUCOSIDASE BG1-RELATED-RELATED"/>
    <property type="match status" value="1"/>
</dbReference>
<keyword evidence="4" id="KW-0732">Signal</keyword>